<gene>
    <name evidence="4" type="ORF">WI372_17340</name>
</gene>
<dbReference type="RefSeq" id="WP_405281191.1">
    <property type="nucleotide sequence ID" value="NZ_JBBHLI010000015.1"/>
</dbReference>
<keyword evidence="3" id="KW-0732">Signal</keyword>
<feature type="signal peptide" evidence="3">
    <location>
        <begin position="1"/>
        <end position="25"/>
    </location>
</feature>
<evidence type="ECO:0000256" key="1">
    <source>
        <dbReference type="SAM" id="MobiDB-lite"/>
    </source>
</evidence>
<accession>A0ABU9EDI9</accession>
<feature type="transmembrane region" description="Helical" evidence="2">
    <location>
        <begin position="458"/>
        <end position="480"/>
    </location>
</feature>
<feature type="region of interest" description="Disordered" evidence="1">
    <location>
        <begin position="48"/>
        <end position="68"/>
    </location>
</feature>
<feature type="transmembrane region" description="Helical" evidence="2">
    <location>
        <begin position="265"/>
        <end position="288"/>
    </location>
</feature>
<dbReference type="EMBL" id="JBBHLI010000015">
    <property type="protein sequence ID" value="MEK9502764.1"/>
    <property type="molecule type" value="Genomic_DNA"/>
</dbReference>
<feature type="transmembrane region" description="Helical" evidence="2">
    <location>
        <begin position="384"/>
        <end position="409"/>
    </location>
</feature>
<name>A0ABU9EDI9_9BACT</name>
<organism evidence="4 5">
    <name type="scientific">Gaopeijia maritima</name>
    <dbReference type="NCBI Taxonomy" id="3119007"/>
    <lineage>
        <taxon>Bacteria</taxon>
        <taxon>Pseudomonadati</taxon>
        <taxon>Gemmatimonadota</taxon>
        <taxon>Longimicrobiia</taxon>
        <taxon>Gaopeijiales</taxon>
        <taxon>Gaopeijiaceae</taxon>
        <taxon>Gaopeijia</taxon>
    </lineage>
</organism>
<sequence length="498" mass="52693">MRFAFPPFRRAAAATAGLVALAVMATAPRTVAGAVGATLGATGAPSGAIGAPSGAPGTASGASSSSGASASGAAVVRHEVPANVSVQAYVRPSGSTLTVLVRVPLESMRDVLWPRLDDGSLDLAHPELPALLREAAQVWIAGYLAFEENGRPLPEERIVATRLTAPGDRTFNSWAGAEALLNGPGLPTSVRMRPEVALFDVRLEVPITDDEARFTVDPELAHLGIETVSVIHLVLPDGAERVFQYVGNPGPVQLDPRWHQAVLRFVMLGFDHILEGWDHLLFVLCLVIPFRSVRGLVPVVTAFTVAHSITLIAAAMGMAPDVLWFPPLVETLIAASIVWMALENVLGIGRERRWTVAFGAGLIHGFGFSFLLSESLQFAGGHLVSSLLAFNVGVELGQLVALAVFVPVLRWVFARLPEVRPGEIVVSVLVGHTAWHWMTERGAGFAQYDITLPLVDAGFVADAMLWGALALVALGAAWLLSNLFGRARGSGTRVAADP</sequence>
<keyword evidence="2" id="KW-0472">Membrane</keyword>
<evidence type="ECO:0000313" key="4">
    <source>
        <dbReference type="EMBL" id="MEK9502764.1"/>
    </source>
</evidence>
<reference evidence="4 5" key="1">
    <citation type="submission" date="2024-02" db="EMBL/GenBank/DDBJ databases">
        <title>A novel Gemmatimonadota bacterium.</title>
        <authorList>
            <person name="Du Z.-J."/>
            <person name="Ye Y.-Q."/>
        </authorList>
    </citation>
    <scope>NUCLEOTIDE SEQUENCE [LARGE SCALE GENOMIC DNA]</scope>
    <source>
        <strain evidence="4 5">DH-20</strain>
    </source>
</reference>
<feature type="transmembrane region" description="Helical" evidence="2">
    <location>
        <begin position="421"/>
        <end position="438"/>
    </location>
</feature>
<feature type="chain" id="PRO_5045452733" evidence="3">
    <location>
        <begin position="26"/>
        <end position="498"/>
    </location>
</feature>
<dbReference type="InterPro" id="IPR032809">
    <property type="entry name" value="Put_HupE_UreJ"/>
</dbReference>
<keyword evidence="5" id="KW-1185">Reference proteome</keyword>
<keyword evidence="2" id="KW-1133">Transmembrane helix</keyword>
<evidence type="ECO:0000256" key="2">
    <source>
        <dbReference type="SAM" id="Phobius"/>
    </source>
</evidence>
<protein>
    <submittedName>
        <fullName evidence="4">HupE/UreJ family protein</fullName>
    </submittedName>
</protein>
<feature type="transmembrane region" description="Helical" evidence="2">
    <location>
        <begin position="354"/>
        <end position="372"/>
    </location>
</feature>
<feature type="transmembrane region" description="Helical" evidence="2">
    <location>
        <begin position="295"/>
        <end position="316"/>
    </location>
</feature>
<comment type="caution">
    <text evidence="4">The sequence shown here is derived from an EMBL/GenBank/DDBJ whole genome shotgun (WGS) entry which is preliminary data.</text>
</comment>
<dbReference type="Pfam" id="PF13795">
    <property type="entry name" value="HupE_UreJ_2"/>
    <property type="match status" value="1"/>
</dbReference>
<feature type="transmembrane region" description="Helical" evidence="2">
    <location>
        <begin position="322"/>
        <end position="342"/>
    </location>
</feature>
<dbReference type="Proteomes" id="UP001484239">
    <property type="component" value="Unassembled WGS sequence"/>
</dbReference>
<evidence type="ECO:0000256" key="3">
    <source>
        <dbReference type="SAM" id="SignalP"/>
    </source>
</evidence>
<evidence type="ECO:0000313" key="5">
    <source>
        <dbReference type="Proteomes" id="UP001484239"/>
    </source>
</evidence>
<proteinExistence type="predicted"/>
<keyword evidence="2" id="KW-0812">Transmembrane</keyword>